<comment type="caution">
    <text evidence="2">The sequence shown here is derived from an EMBL/GenBank/DDBJ whole genome shotgun (WGS) entry which is preliminary data.</text>
</comment>
<evidence type="ECO:0000313" key="3">
    <source>
        <dbReference type="Proteomes" id="UP000277766"/>
    </source>
</evidence>
<dbReference type="InterPro" id="IPR019267">
    <property type="entry name" value="CRISPR-assoc_Cas6_C"/>
</dbReference>
<keyword evidence="3" id="KW-1185">Reference proteome</keyword>
<dbReference type="RefSeq" id="WP_126353468.1">
    <property type="nucleotide sequence ID" value="NZ_CP086382.1"/>
</dbReference>
<evidence type="ECO:0000259" key="1">
    <source>
        <dbReference type="Pfam" id="PF10040"/>
    </source>
</evidence>
<evidence type="ECO:0000313" key="2">
    <source>
        <dbReference type="EMBL" id="RTR21612.1"/>
    </source>
</evidence>
<dbReference type="EMBL" id="RXPE01000048">
    <property type="protein sequence ID" value="RTR21612.1"/>
    <property type="molecule type" value="Genomic_DNA"/>
</dbReference>
<proteinExistence type="predicted"/>
<sequence length="258" mass="29027">MPDTLTYTVRLDAPGPPRPHEALHASFYEALTRVSPELSENIHQAPVVPFALELGPQDDREIKFRVHSLQDEVTEALLAAWALGEPLTRRGEVTVHGELSAVARDRWNFEELLEPLQRRPVRVDVQFTTVTAFKHNGAVVRWPSPQLMWGGLAQRWSRFGPDMAGVDYDQIRLFRLQLRDTEILLHRHHGRVHIPAFTGAASYELSAKASHALALLRFGARVGVGTQTGYGFGRIEIGEVRPISLERRRVKPANETDA</sequence>
<dbReference type="InterPro" id="IPR045747">
    <property type="entry name" value="CRISPR-assoc_prot_Cas6_N_sf"/>
</dbReference>
<protein>
    <submittedName>
        <fullName evidence="2">CRISPR system precrRNA processing endoribonuclease RAMP protein Cas6</fullName>
    </submittedName>
</protein>
<dbReference type="Gene3D" id="3.30.70.1890">
    <property type="match status" value="1"/>
</dbReference>
<dbReference type="CDD" id="cd21141">
    <property type="entry name" value="Cas6_III-like"/>
    <property type="match status" value="1"/>
</dbReference>
<dbReference type="Pfam" id="PF10040">
    <property type="entry name" value="CRISPR_Cas6"/>
    <property type="match status" value="1"/>
</dbReference>
<gene>
    <name evidence="2" type="ORF">EJ104_12985</name>
</gene>
<dbReference type="AlphaFoldDB" id="A0A431VJR7"/>
<dbReference type="OrthoDB" id="425607at2"/>
<organism evidence="2 3">
    <name type="scientific">Deinococcus radiophilus</name>
    <dbReference type="NCBI Taxonomy" id="32062"/>
    <lineage>
        <taxon>Bacteria</taxon>
        <taxon>Thermotogati</taxon>
        <taxon>Deinococcota</taxon>
        <taxon>Deinococci</taxon>
        <taxon>Deinococcales</taxon>
        <taxon>Deinococcaceae</taxon>
        <taxon>Deinococcus</taxon>
    </lineage>
</organism>
<name>A0A431VJR7_9DEIO</name>
<feature type="domain" description="CRISPR-associated protein Cas6 C-terminal" evidence="1">
    <location>
        <begin position="125"/>
        <end position="235"/>
    </location>
</feature>
<dbReference type="Proteomes" id="UP000277766">
    <property type="component" value="Unassembled WGS sequence"/>
</dbReference>
<reference evidence="2 3" key="1">
    <citation type="submission" date="2018-12" db="EMBL/GenBank/DDBJ databases">
        <title>Deinococcus radiophilus ATCC 27603 genome sequencing and assembly.</title>
        <authorList>
            <person name="Maclea K.S."/>
            <person name="Maynard C.R."/>
        </authorList>
    </citation>
    <scope>NUCLEOTIDE SEQUENCE [LARGE SCALE GENOMIC DNA]</scope>
    <source>
        <strain evidence="2 3">ATCC 27603</strain>
    </source>
</reference>
<accession>A0A431VJR7</accession>
<dbReference type="Gene3D" id="3.30.70.1900">
    <property type="match status" value="1"/>
</dbReference>